<dbReference type="InterPro" id="IPR002734">
    <property type="entry name" value="RibDG_C"/>
</dbReference>
<gene>
    <name evidence="2" type="ORF">DFI_06965</name>
</gene>
<dbReference type="AlphaFoldDB" id="A0A221SVV4"/>
<feature type="domain" description="Bacterial bifunctional deaminase-reductase C-terminal" evidence="1">
    <location>
        <begin position="2"/>
        <end position="173"/>
    </location>
</feature>
<dbReference type="EMBL" id="CP021081">
    <property type="protein sequence ID" value="ASN80777.1"/>
    <property type="molecule type" value="Genomic_DNA"/>
</dbReference>
<dbReference type="Gene3D" id="3.40.430.10">
    <property type="entry name" value="Dihydrofolate Reductase, subunit A"/>
    <property type="match status" value="1"/>
</dbReference>
<sequence length="182" mass="20280">MRKLIVTEFLSLDGVMEEPGAWTRQYSPEDRSFKREELFETDALVLGRVTFEDFLGYWPGQEGKGEFADRMNSLPKHVTSRTLVPGTLGWNAEVLPGNLEEAVSQLKGQGEGSLLVYGSATLAQWLLRHGLVDELRLMVFPVVLGRGKRLFGEGDRVPLKLAASRDLGDGVLLLTYEPDSTR</sequence>
<dbReference type="Pfam" id="PF01872">
    <property type="entry name" value="RibD_C"/>
    <property type="match status" value="1"/>
</dbReference>
<protein>
    <submittedName>
        <fullName evidence="2">Pyrimidine reductase</fullName>
    </submittedName>
</protein>
<dbReference type="STRING" id="317577.GCA_000419625_02525"/>
<organism evidence="2 3">
    <name type="scientific">Deinococcus ficus</name>
    <dbReference type="NCBI Taxonomy" id="317577"/>
    <lineage>
        <taxon>Bacteria</taxon>
        <taxon>Thermotogati</taxon>
        <taxon>Deinococcota</taxon>
        <taxon>Deinococci</taxon>
        <taxon>Deinococcales</taxon>
        <taxon>Deinococcaceae</taxon>
        <taxon>Deinococcus</taxon>
    </lineage>
</organism>
<dbReference type="GO" id="GO:0009231">
    <property type="term" value="P:riboflavin biosynthetic process"/>
    <property type="evidence" value="ECO:0007669"/>
    <property type="project" value="InterPro"/>
</dbReference>
<dbReference type="GO" id="GO:0008703">
    <property type="term" value="F:5-amino-6-(5-phosphoribosylamino)uracil reductase activity"/>
    <property type="evidence" value="ECO:0007669"/>
    <property type="project" value="InterPro"/>
</dbReference>
<dbReference type="KEGG" id="dfc:DFI_06965"/>
<name>A0A221SVV4_9DEIO</name>
<proteinExistence type="predicted"/>
<keyword evidence="3" id="KW-1185">Reference proteome</keyword>
<accession>A0A221SVV4</accession>
<dbReference type="SUPFAM" id="SSF53597">
    <property type="entry name" value="Dihydrofolate reductase-like"/>
    <property type="match status" value="1"/>
</dbReference>
<dbReference type="PANTHER" id="PTHR38011">
    <property type="entry name" value="DIHYDROFOLATE REDUCTASE FAMILY PROTEIN (AFU_ORTHOLOGUE AFUA_8G06820)"/>
    <property type="match status" value="1"/>
</dbReference>
<dbReference type="PANTHER" id="PTHR38011:SF11">
    <property type="entry name" value="2,5-DIAMINO-6-RIBOSYLAMINO-4(3H)-PYRIMIDINONE 5'-PHOSPHATE REDUCTASE"/>
    <property type="match status" value="1"/>
</dbReference>
<dbReference type="RefSeq" id="WP_027461547.1">
    <property type="nucleotide sequence ID" value="NZ_CP021081.1"/>
</dbReference>
<dbReference type="InterPro" id="IPR050765">
    <property type="entry name" value="Riboflavin_Biosynth_HTPR"/>
</dbReference>
<evidence type="ECO:0000313" key="3">
    <source>
        <dbReference type="Proteomes" id="UP000259030"/>
    </source>
</evidence>
<dbReference type="InterPro" id="IPR024072">
    <property type="entry name" value="DHFR-like_dom_sf"/>
</dbReference>
<evidence type="ECO:0000313" key="2">
    <source>
        <dbReference type="EMBL" id="ASN80777.1"/>
    </source>
</evidence>
<evidence type="ECO:0000259" key="1">
    <source>
        <dbReference type="Pfam" id="PF01872"/>
    </source>
</evidence>
<dbReference type="Proteomes" id="UP000259030">
    <property type="component" value="Chromosome"/>
</dbReference>
<reference evidence="2 3" key="1">
    <citation type="submission" date="2017-05" db="EMBL/GenBank/DDBJ databases">
        <title>The complete genome sequence of Deinococcus ficus isolated from the rhizosphere of the Ficus religiosa L. in Taiwan.</title>
        <authorList>
            <person name="Wu K.-M."/>
            <person name="Liao T.-L."/>
            <person name="Liu Y.-M."/>
            <person name="Young C.-C."/>
            <person name="Tsai S.-F."/>
        </authorList>
    </citation>
    <scope>NUCLEOTIDE SEQUENCE [LARGE SCALE GENOMIC DNA]</scope>
    <source>
        <strain evidence="2 3">CC-FR2-10</strain>
    </source>
</reference>